<sequence length="330" mass="35809">MSINLGKYFMVGLPGLDLDSSTVQLVRDLGIHNFIIFSRNVESPEQLRKLCQELNAVCREHNLPLPFISIDQEGGTVARLSKPFSQFKDARVLAESTDPQKNLASFAQTCAAELIDVGINMNLAPVLDICPSGEGFFMEHRSLGNDPHTVGKLGCLIIEEMQKLGVAACGKHFPGLGAAKIDPHLHLPTVTSGRDQIVNRDLIPFQQAMDAGVAAIMTSHTIYSDIDDGIPATLSPFILSTMARDQMGYDGLIITDDLEMGAIENEGSIEEACVKSFIAGADILLICHDHDKIRRSLTAFKEAVANGTVSAQRLQDSGRRIDAAHKIFIG</sequence>
<reference evidence="5 6" key="1">
    <citation type="submission" date="2020-08" db="EMBL/GenBank/DDBJ databases">
        <title>Bridging the membrane lipid divide: bacteria of the FCB group superphylum have the potential to synthesize archaeal ether lipids.</title>
        <authorList>
            <person name="Villanueva L."/>
            <person name="Von Meijenfeldt F.A.B."/>
            <person name="Westbye A.B."/>
            <person name="Yadav S."/>
            <person name="Hopmans E.C."/>
            <person name="Dutilh B.E."/>
            <person name="Sinninghe Damste J.S."/>
        </authorList>
    </citation>
    <scope>NUCLEOTIDE SEQUENCE [LARGE SCALE GENOMIC DNA]</scope>
    <source>
        <strain evidence="5">NIOZ-UU47</strain>
    </source>
</reference>
<proteinExistence type="inferred from homology"/>
<feature type="domain" description="Glycoside hydrolase family 3 N-terminal" evidence="4">
    <location>
        <begin position="20"/>
        <end position="321"/>
    </location>
</feature>
<evidence type="ECO:0000256" key="3">
    <source>
        <dbReference type="ARBA" id="ARBA00023295"/>
    </source>
</evidence>
<name>A0A8J6NIB4_9BACT</name>
<evidence type="ECO:0000256" key="2">
    <source>
        <dbReference type="ARBA" id="ARBA00022801"/>
    </source>
</evidence>
<evidence type="ECO:0000313" key="5">
    <source>
        <dbReference type="EMBL" id="MBC8318963.1"/>
    </source>
</evidence>
<dbReference type="Proteomes" id="UP000614424">
    <property type="component" value="Unassembled WGS sequence"/>
</dbReference>
<dbReference type="InterPro" id="IPR050226">
    <property type="entry name" value="NagZ_Beta-hexosaminidase"/>
</dbReference>
<evidence type="ECO:0000313" key="6">
    <source>
        <dbReference type="Proteomes" id="UP000614424"/>
    </source>
</evidence>
<evidence type="ECO:0000256" key="1">
    <source>
        <dbReference type="ARBA" id="ARBA00005336"/>
    </source>
</evidence>
<dbReference type="PANTHER" id="PTHR30480">
    <property type="entry name" value="BETA-HEXOSAMINIDASE-RELATED"/>
    <property type="match status" value="1"/>
</dbReference>
<evidence type="ECO:0000259" key="4">
    <source>
        <dbReference type="Pfam" id="PF00933"/>
    </source>
</evidence>
<comment type="caution">
    <text evidence="5">The sequence shown here is derived from an EMBL/GenBank/DDBJ whole genome shotgun (WGS) entry which is preliminary data.</text>
</comment>
<comment type="similarity">
    <text evidence="1">Belongs to the glycosyl hydrolase 3 family.</text>
</comment>
<dbReference type="NCBIfam" id="NF003740">
    <property type="entry name" value="PRK05337.1"/>
    <property type="match status" value="1"/>
</dbReference>
<dbReference type="InterPro" id="IPR036962">
    <property type="entry name" value="Glyco_hydro_3_N_sf"/>
</dbReference>
<dbReference type="GO" id="GO:0004563">
    <property type="term" value="F:beta-N-acetylhexosaminidase activity"/>
    <property type="evidence" value="ECO:0007669"/>
    <property type="project" value="UniProtKB-EC"/>
</dbReference>
<dbReference type="EMBL" id="JACNJZ010000205">
    <property type="protein sequence ID" value="MBC8318963.1"/>
    <property type="molecule type" value="Genomic_DNA"/>
</dbReference>
<dbReference type="InterPro" id="IPR001764">
    <property type="entry name" value="Glyco_hydro_3_N"/>
</dbReference>
<dbReference type="PANTHER" id="PTHR30480:SF16">
    <property type="entry name" value="GLYCOSIDE HYDROLASE FAMILY 3 DOMAIN PROTEIN"/>
    <property type="match status" value="1"/>
</dbReference>
<accession>A0A8J6NIB4</accession>
<organism evidence="5 6">
    <name type="scientific">Candidatus Desulfobia pelagia</name>
    <dbReference type="NCBI Taxonomy" id="2841692"/>
    <lineage>
        <taxon>Bacteria</taxon>
        <taxon>Pseudomonadati</taxon>
        <taxon>Thermodesulfobacteriota</taxon>
        <taxon>Desulfobulbia</taxon>
        <taxon>Desulfobulbales</taxon>
        <taxon>Desulfobulbaceae</taxon>
        <taxon>Candidatus Desulfobia</taxon>
    </lineage>
</organism>
<dbReference type="InterPro" id="IPR017853">
    <property type="entry name" value="GH"/>
</dbReference>
<dbReference type="EC" id="3.2.1.52" evidence="5"/>
<gene>
    <name evidence="5" type="primary">nagZ</name>
    <name evidence="5" type="ORF">H8E41_13770</name>
</gene>
<dbReference type="SUPFAM" id="SSF51445">
    <property type="entry name" value="(Trans)glycosidases"/>
    <property type="match status" value="1"/>
</dbReference>
<dbReference type="GO" id="GO:0009254">
    <property type="term" value="P:peptidoglycan turnover"/>
    <property type="evidence" value="ECO:0007669"/>
    <property type="project" value="TreeGrafter"/>
</dbReference>
<dbReference type="AlphaFoldDB" id="A0A8J6NIB4"/>
<dbReference type="GO" id="GO:0005975">
    <property type="term" value="P:carbohydrate metabolic process"/>
    <property type="evidence" value="ECO:0007669"/>
    <property type="project" value="InterPro"/>
</dbReference>
<protein>
    <submittedName>
        <fullName evidence="5">Beta-N-acetylhexosaminidase</fullName>
        <ecNumber evidence="5">3.2.1.52</ecNumber>
    </submittedName>
</protein>
<keyword evidence="2 5" id="KW-0378">Hydrolase</keyword>
<keyword evidence="3 5" id="KW-0326">Glycosidase</keyword>
<dbReference type="Gene3D" id="3.20.20.300">
    <property type="entry name" value="Glycoside hydrolase, family 3, N-terminal domain"/>
    <property type="match status" value="1"/>
</dbReference>
<dbReference type="Pfam" id="PF00933">
    <property type="entry name" value="Glyco_hydro_3"/>
    <property type="match status" value="1"/>
</dbReference>